<comment type="similarity">
    <text evidence="1">Belongs to the GSP E family.</text>
</comment>
<dbReference type="GO" id="GO:0005886">
    <property type="term" value="C:plasma membrane"/>
    <property type="evidence" value="ECO:0007669"/>
    <property type="project" value="TreeGrafter"/>
</dbReference>
<accession>A0AAI9PFN5</accession>
<dbReference type="EMBL" id="BRLF01000011">
    <property type="protein sequence ID" value="GKX48876.1"/>
    <property type="molecule type" value="Genomic_DNA"/>
</dbReference>
<organism evidence="6 8">
    <name type="scientific">Pectobacterium carotovorum subsp. carotovorum</name>
    <name type="common">Erwinia carotovora subsp. carotovora</name>
    <dbReference type="NCBI Taxonomy" id="555"/>
    <lineage>
        <taxon>Bacteria</taxon>
        <taxon>Pseudomonadati</taxon>
        <taxon>Pseudomonadota</taxon>
        <taxon>Gammaproteobacteria</taxon>
        <taxon>Enterobacterales</taxon>
        <taxon>Pectobacteriaceae</taxon>
        <taxon>Pectobacterium</taxon>
    </lineage>
</organism>
<keyword evidence="7" id="KW-1185">Reference proteome</keyword>
<dbReference type="Proteomes" id="UP001165145">
    <property type="component" value="Unassembled WGS sequence"/>
</dbReference>
<dbReference type="InterPro" id="IPR001482">
    <property type="entry name" value="T2SS/T4SS_dom"/>
</dbReference>
<evidence type="ECO:0000259" key="4">
    <source>
        <dbReference type="PROSITE" id="PS00662"/>
    </source>
</evidence>
<dbReference type="CDD" id="cd01129">
    <property type="entry name" value="PulE-GspE-like"/>
    <property type="match status" value="1"/>
</dbReference>
<dbReference type="RefSeq" id="WP_261867667.1">
    <property type="nucleotide sequence ID" value="NZ_BRLF01000011.1"/>
</dbReference>
<gene>
    <name evidence="6" type="ORF">Pcaca03_38910</name>
    <name evidence="5" type="ORF">SOASR016_36280</name>
</gene>
<name>A0AAI9PFN5_PECCC</name>
<dbReference type="Proteomes" id="UP001058167">
    <property type="component" value="Unassembled WGS sequence"/>
</dbReference>
<evidence type="ECO:0000256" key="2">
    <source>
        <dbReference type="ARBA" id="ARBA00022741"/>
    </source>
</evidence>
<dbReference type="Gene3D" id="3.30.450.90">
    <property type="match status" value="1"/>
</dbReference>
<evidence type="ECO:0000313" key="5">
    <source>
        <dbReference type="EMBL" id="GKX48876.1"/>
    </source>
</evidence>
<dbReference type="SUPFAM" id="SSF52540">
    <property type="entry name" value="P-loop containing nucleoside triphosphate hydrolases"/>
    <property type="match status" value="1"/>
</dbReference>
<evidence type="ECO:0000313" key="7">
    <source>
        <dbReference type="Proteomes" id="UP001058167"/>
    </source>
</evidence>
<dbReference type="InterPro" id="IPR027417">
    <property type="entry name" value="P-loop_NTPase"/>
</dbReference>
<reference evidence="5" key="1">
    <citation type="submission" date="2022-06" db="EMBL/GenBank/DDBJ databases">
        <title>Draft genome sequences of Pectobacterium carotovorum subsp. carotovorum str. NBRC12380.</title>
        <authorList>
            <person name="Wakabayashi Y."/>
            <person name="Kojima K."/>
        </authorList>
    </citation>
    <scope>NUCLEOTIDE SEQUENCE</scope>
    <source>
        <strain evidence="5">NBRC 12380</strain>
    </source>
</reference>
<keyword evidence="3" id="KW-0067">ATP-binding</keyword>
<evidence type="ECO:0000256" key="1">
    <source>
        <dbReference type="ARBA" id="ARBA00006611"/>
    </source>
</evidence>
<dbReference type="PROSITE" id="PS00662">
    <property type="entry name" value="T2SP_E"/>
    <property type="match status" value="1"/>
</dbReference>
<reference evidence="6" key="2">
    <citation type="submission" date="2023-02" db="EMBL/GenBank/DDBJ databases">
        <title>Pectobacterium carotovorum subsp. carotovorum NBRC 12380.</title>
        <authorList>
            <person name="Ichikawa N."/>
            <person name="Sato H."/>
            <person name="Tonouchi N."/>
        </authorList>
    </citation>
    <scope>NUCLEOTIDE SEQUENCE</scope>
    <source>
        <strain evidence="6">NBRC 12380</strain>
    </source>
</reference>
<evidence type="ECO:0000313" key="8">
    <source>
        <dbReference type="Proteomes" id="UP001165145"/>
    </source>
</evidence>
<sequence>MLSDIPADLAEFVLVENVPNGGIRVAVDINRRTDKRVQGWIGQLMQANREKTVSPDFISLGELNERRKKKPDSTGLTLADLTNVSDRQKSVLSYFAQGKSLHASDIHLIIDSALCRVQFRIHGELETIDELPGDEGVAQASTTILSMCDVTETQFYPNRKQDGRIKAEFLRKVGLFGARYSHTPTASGLYVVMRIIPDDGDNAPSLNELGFLPEQQQLSQQMLRTPEGIVLLTGPTGSGKSTTLRSFSTLYLERTQGRKRLLTIEDPPEGAIPGAIQTPIIADKSNNDAVLQAWDKANSSALRLDPDAILMGEIRDGVSLKAALYASETGHLVMSTLHANSAVGSLRRMGLMGISEELIADPQLLIGLISQRLVQVLCPNCRISWGERVLQLSLEQRVRLERYCQVKGICDVENLHFRNAEGCPQCQKKLNDRLVSRGVVGRSVIAEVIRPDARFMSLYLEQGQMAARQHWLDHLGGISRLTHLLHKLNAGQVDALDADLVCPLDEDEMLRPDRGMADA</sequence>
<dbReference type="Gene3D" id="3.40.50.300">
    <property type="entry name" value="P-loop containing nucleotide triphosphate hydrolases"/>
    <property type="match status" value="1"/>
</dbReference>
<evidence type="ECO:0000256" key="3">
    <source>
        <dbReference type="ARBA" id="ARBA00022840"/>
    </source>
</evidence>
<dbReference type="PANTHER" id="PTHR30258:SF1">
    <property type="entry name" value="PROTEIN TRANSPORT PROTEIN HOFB HOMOLOG"/>
    <property type="match status" value="1"/>
</dbReference>
<evidence type="ECO:0000313" key="6">
    <source>
        <dbReference type="EMBL" id="GLV71447.1"/>
    </source>
</evidence>
<dbReference type="EMBL" id="BSRL01000011">
    <property type="protein sequence ID" value="GLV71447.1"/>
    <property type="molecule type" value="Genomic_DNA"/>
</dbReference>
<feature type="domain" description="Bacterial type II secretion system protein E" evidence="4">
    <location>
        <begin position="302"/>
        <end position="316"/>
    </location>
</feature>
<dbReference type="GO" id="GO:0016887">
    <property type="term" value="F:ATP hydrolysis activity"/>
    <property type="evidence" value="ECO:0007669"/>
    <property type="project" value="TreeGrafter"/>
</dbReference>
<keyword evidence="2" id="KW-0547">Nucleotide-binding</keyword>
<dbReference type="AlphaFoldDB" id="A0AAI9PFN5"/>
<dbReference type="PANTHER" id="PTHR30258">
    <property type="entry name" value="TYPE II SECRETION SYSTEM PROTEIN GSPE-RELATED"/>
    <property type="match status" value="1"/>
</dbReference>
<dbReference type="Pfam" id="PF00437">
    <property type="entry name" value="T2SSE"/>
    <property type="match status" value="1"/>
</dbReference>
<proteinExistence type="inferred from homology"/>
<dbReference type="GO" id="GO:0005524">
    <property type="term" value="F:ATP binding"/>
    <property type="evidence" value="ECO:0007669"/>
    <property type="project" value="UniProtKB-KW"/>
</dbReference>
<protein>
    <submittedName>
        <fullName evidence="6">Pilus biosynthesis protein</fullName>
    </submittedName>
</protein>
<comment type="caution">
    <text evidence="6">The sequence shown here is derived from an EMBL/GenBank/DDBJ whole genome shotgun (WGS) entry which is preliminary data.</text>
</comment>